<feature type="transmembrane region" description="Helical" evidence="1">
    <location>
        <begin position="21"/>
        <end position="48"/>
    </location>
</feature>
<keyword evidence="1" id="KW-0472">Membrane</keyword>
<dbReference type="InterPro" id="IPR011044">
    <property type="entry name" value="Quino_amine_DH_bsu"/>
</dbReference>
<evidence type="ECO:0000313" key="3">
    <source>
        <dbReference type="Proteomes" id="UP001217838"/>
    </source>
</evidence>
<evidence type="ECO:0000256" key="1">
    <source>
        <dbReference type="SAM" id="Phobius"/>
    </source>
</evidence>
<protein>
    <recommendedName>
        <fullName evidence="4">WD40 repeat domain-containing protein</fullName>
    </recommendedName>
</protein>
<organism evidence="2 3">
    <name type="scientific">Nannocystis radixulma</name>
    <dbReference type="NCBI Taxonomy" id="2995305"/>
    <lineage>
        <taxon>Bacteria</taxon>
        <taxon>Pseudomonadati</taxon>
        <taxon>Myxococcota</taxon>
        <taxon>Polyangia</taxon>
        <taxon>Nannocystales</taxon>
        <taxon>Nannocystaceae</taxon>
        <taxon>Nannocystis</taxon>
    </lineage>
</organism>
<feature type="transmembrane region" description="Helical" evidence="1">
    <location>
        <begin position="104"/>
        <end position="126"/>
    </location>
</feature>
<gene>
    <name evidence="2" type="ORF">POL58_42350</name>
</gene>
<dbReference type="SUPFAM" id="SSF50969">
    <property type="entry name" value="YVTN repeat-like/Quinoprotein amine dehydrogenase"/>
    <property type="match status" value="1"/>
</dbReference>
<dbReference type="Gene3D" id="2.130.10.10">
    <property type="entry name" value="YVTN repeat-like/Quinoprotein amine dehydrogenase"/>
    <property type="match status" value="1"/>
</dbReference>
<dbReference type="Proteomes" id="UP001217838">
    <property type="component" value="Unassembled WGS sequence"/>
</dbReference>
<proteinExistence type="predicted"/>
<evidence type="ECO:0000313" key="2">
    <source>
        <dbReference type="EMBL" id="MDC0674467.1"/>
    </source>
</evidence>
<comment type="caution">
    <text evidence="2">The sequence shown here is derived from an EMBL/GenBank/DDBJ whole genome shotgun (WGS) entry which is preliminary data.</text>
</comment>
<keyword evidence="3" id="KW-1185">Reference proteome</keyword>
<feature type="transmembrane region" description="Helical" evidence="1">
    <location>
        <begin position="176"/>
        <end position="198"/>
    </location>
</feature>
<dbReference type="EMBL" id="JAQNDN010000024">
    <property type="protein sequence ID" value="MDC0674467.1"/>
    <property type="molecule type" value="Genomic_DNA"/>
</dbReference>
<name>A0ABT5BN99_9BACT</name>
<dbReference type="RefSeq" id="WP_272008733.1">
    <property type="nucleotide sequence ID" value="NZ_JAQNDN010000024.1"/>
</dbReference>
<reference evidence="2 3" key="1">
    <citation type="submission" date="2022-11" db="EMBL/GenBank/DDBJ databases">
        <title>Minimal conservation of predation-associated metabolite biosynthetic gene clusters underscores biosynthetic potential of Myxococcota including descriptions for ten novel species: Archangium lansinium sp. nov., Myxococcus landrumus sp. nov., Nannocystis bai.</title>
        <authorList>
            <person name="Ahearne A."/>
            <person name="Stevens C."/>
            <person name="Dowd S."/>
        </authorList>
    </citation>
    <scope>NUCLEOTIDE SEQUENCE [LARGE SCALE GENOMIC DNA]</scope>
    <source>
        <strain evidence="2 3">NCELM</strain>
    </source>
</reference>
<feature type="transmembrane region" description="Helical" evidence="1">
    <location>
        <begin position="146"/>
        <end position="164"/>
    </location>
</feature>
<keyword evidence="1" id="KW-0812">Transmembrane</keyword>
<evidence type="ECO:0008006" key="4">
    <source>
        <dbReference type="Google" id="ProtNLM"/>
    </source>
</evidence>
<keyword evidence="1" id="KW-1133">Transmembrane helix</keyword>
<sequence>MPRSTTAALRDAGPAAPRERAALLLGGATAVMGALMLLLAVAAVLWAVGMSPGSASHGHFGGIAFAAWFMLVAGLAPGVVVLCTLAVFYARAGLRAHEAGVRTFGLWLAGWTSLALAVVTAIVALAVEAGWLGRSIEALLGVWRELAIAAFVVLGAHGVATTALGRPGAITRRRAVAWLLGGAVVVAIGTALIVRGGADQWLDGPPLPGLADSVSGFWGRPDALALSHDGTRLAAAQGSRFTFFDVDADRELWTTHVRAFAQEGADPPHLIVSPDGSKVLVAARAGFAVLDAARGDVVLRPACGPGQSPSGSEPTRSGAFAREGTVLVLSATASQSDQESAVCFLDATSGAQLAVIARSCDQLTATAKGDRVWGSCGGAPTALDPATGAELLAIDTVAHEFAVFPDGTRIITTPSMHSGPRWIRVFDADTGAKSLEFSIEQFSSAVVGPLRGGEAWLIAEGTALIEVDLAERRVTRTLCGDFWAAATAAGRLVTRSRDCHPNDESLWVRDASR</sequence>
<feature type="transmembrane region" description="Helical" evidence="1">
    <location>
        <begin position="68"/>
        <end position="92"/>
    </location>
</feature>
<accession>A0ABT5BN99</accession>
<dbReference type="InterPro" id="IPR015943">
    <property type="entry name" value="WD40/YVTN_repeat-like_dom_sf"/>
</dbReference>